<keyword evidence="1" id="KW-1133">Transmembrane helix</keyword>
<feature type="transmembrane region" description="Helical" evidence="1">
    <location>
        <begin position="68"/>
        <end position="87"/>
    </location>
</feature>
<dbReference type="Pfam" id="PF02405">
    <property type="entry name" value="MlaE"/>
    <property type="match status" value="1"/>
</dbReference>
<dbReference type="OrthoDB" id="9805022at2"/>
<feature type="transmembrane region" description="Helical" evidence="1">
    <location>
        <begin position="248"/>
        <end position="271"/>
    </location>
</feature>
<evidence type="ECO:0000256" key="1">
    <source>
        <dbReference type="SAM" id="Phobius"/>
    </source>
</evidence>
<dbReference type="InterPro" id="IPR030802">
    <property type="entry name" value="Permease_MalE"/>
</dbReference>
<dbReference type="AlphaFoldDB" id="A0A5B8XK95"/>
<feature type="transmembrane region" description="Helical" evidence="1">
    <location>
        <begin position="169"/>
        <end position="196"/>
    </location>
</feature>
<organism evidence="2 3">
    <name type="scientific">Microvenator marinus</name>
    <dbReference type="NCBI Taxonomy" id="2600177"/>
    <lineage>
        <taxon>Bacteria</taxon>
        <taxon>Deltaproteobacteria</taxon>
        <taxon>Bradymonadales</taxon>
        <taxon>Microvenatoraceae</taxon>
        <taxon>Microvenator</taxon>
    </lineage>
</organism>
<dbReference type="EMBL" id="CP042467">
    <property type="protein sequence ID" value="QED26222.1"/>
    <property type="molecule type" value="Genomic_DNA"/>
</dbReference>
<dbReference type="PANTHER" id="PTHR30188">
    <property type="entry name" value="ABC TRANSPORTER PERMEASE PROTEIN-RELATED"/>
    <property type="match status" value="1"/>
</dbReference>
<sequence>MSAEPTQHSGALWYEKVLGSIGEPFLEIYAINKGIFRTFLLTVYYTLKAPKNWRTVFEQMYEIGNRSVVFIAFTLGFLGMILVYQAGFQAMRITGDLQLLGALFLQLLLRIFAPTITAMMLATRVGSGIAAQIGSMVVTEQVDALRMCAAQPVQYLVVPRFIASTIMTIALTIFAVLVSWICGAVVANVAFGVNYLTFFDFGFVDWFDIIICLTKALAYGMAIPIIACEAGLVVTGGSEGVGRATTSAVVNCSLAVVILDFIISGVGYVVLSIL</sequence>
<evidence type="ECO:0000313" key="3">
    <source>
        <dbReference type="Proteomes" id="UP000321595"/>
    </source>
</evidence>
<feature type="transmembrane region" description="Helical" evidence="1">
    <location>
        <begin position="216"/>
        <end position="236"/>
    </location>
</feature>
<accession>A0A5B8XK95</accession>
<gene>
    <name evidence="2" type="ORF">FRD01_02900</name>
</gene>
<keyword evidence="1" id="KW-0472">Membrane</keyword>
<dbReference type="PANTHER" id="PTHR30188:SF4">
    <property type="entry name" value="PROTEIN TRIGALACTOSYLDIACYLGLYCEROL 1, CHLOROPLASTIC"/>
    <property type="match status" value="1"/>
</dbReference>
<feature type="transmembrane region" description="Helical" evidence="1">
    <location>
        <begin position="28"/>
        <end position="47"/>
    </location>
</feature>
<name>A0A5B8XK95_9DELT</name>
<dbReference type="Proteomes" id="UP000321595">
    <property type="component" value="Chromosome"/>
</dbReference>
<dbReference type="RefSeq" id="WP_146957482.1">
    <property type="nucleotide sequence ID" value="NZ_CP042467.1"/>
</dbReference>
<reference evidence="2 3" key="1">
    <citation type="submission" date="2019-08" db="EMBL/GenBank/DDBJ databases">
        <authorList>
            <person name="Liang Q."/>
        </authorList>
    </citation>
    <scope>NUCLEOTIDE SEQUENCE [LARGE SCALE GENOMIC DNA]</scope>
    <source>
        <strain evidence="2 3">V1718</strain>
    </source>
</reference>
<protein>
    <submittedName>
        <fullName evidence="2">ABC transporter permease</fullName>
    </submittedName>
</protein>
<feature type="transmembrane region" description="Helical" evidence="1">
    <location>
        <begin position="99"/>
        <end position="122"/>
    </location>
</feature>
<dbReference type="KEGG" id="bbae:FRD01_02900"/>
<dbReference type="GO" id="GO:0005548">
    <property type="term" value="F:phospholipid transporter activity"/>
    <property type="evidence" value="ECO:0007669"/>
    <property type="project" value="TreeGrafter"/>
</dbReference>
<evidence type="ECO:0000313" key="2">
    <source>
        <dbReference type="EMBL" id="QED26222.1"/>
    </source>
</evidence>
<keyword evidence="1" id="KW-0812">Transmembrane</keyword>
<dbReference type="GO" id="GO:0043190">
    <property type="term" value="C:ATP-binding cassette (ABC) transporter complex"/>
    <property type="evidence" value="ECO:0007669"/>
    <property type="project" value="InterPro"/>
</dbReference>
<keyword evidence="3" id="KW-1185">Reference proteome</keyword>
<proteinExistence type="predicted"/>